<dbReference type="InterPro" id="IPR036068">
    <property type="entry name" value="Nicotinate_pribotase-like_C"/>
</dbReference>
<evidence type="ECO:0000259" key="11">
    <source>
        <dbReference type="Pfam" id="PF01729"/>
    </source>
</evidence>
<evidence type="ECO:0000256" key="4">
    <source>
        <dbReference type="ARBA" id="ARBA00011944"/>
    </source>
</evidence>
<comment type="pathway">
    <text evidence="2">Cofactor biosynthesis; NAD(+) biosynthesis; nicotinate D-ribonucleotide from quinolinate: step 1/1.</text>
</comment>
<dbReference type="GO" id="GO:0034213">
    <property type="term" value="P:quinolinate catabolic process"/>
    <property type="evidence" value="ECO:0007669"/>
    <property type="project" value="TreeGrafter"/>
</dbReference>
<feature type="binding site" evidence="10">
    <location>
        <begin position="242"/>
        <end position="244"/>
    </location>
    <ligand>
        <name>substrate</name>
    </ligand>
</feature>
<dbReference type="KEGG" id="xba:C7S18_01560"/>
<evidence type="ECO:0000256" key="3">
    <source>
        <dbReference type="ARBA" id="ARBA00009400"/>
    </source>
</evidence>
<dbReference type="InterPro" id="IPR013785">
    <property type="entry name" value="Aldolase_TIM"/>
</dbReference>
<dbReference type="PANTHER" id="PTHR32179">
    <property type="entry name" value="NICOTINATE-NUCLEOTIDE PYROPHOSPHORYLASE [CARBOXYLATING]"/>
    <property type="match status" value="1"/>
</dbReference>
<reference evidence="13 14" key="2">
    <citation type="submission" date="2018-03" db="EMBL/GenBank/DDBJ databases">
        <authorList>
            <person name="Keele B.F."/>
        </authorList>
    </citation>
    <scope>NUCLEOTIDE SEQUENCE [LARGE SCALE GENOMIC DNA]</scope>
    <source>
        <strain evidence="13 14">D13</strain>
    </source>
</reference>
<dbReference type="FunFam" id="3.20.20.70:FF:000030">
    <property type="entry name" value="Nicotinate-nucleotide pyrophosphorylase, carboxylating"/>
    <property type="match status" value="1"/>
</dbReference>
<evidence type="ECO:0000259" key="12">
    <source>
        <dbReference type="Pfam" id="PF02749"/>
    </source>
</evidence>
<keyword evidence="5" id="KW-0662">Pyridine nucleotide biosynthesis</keyword>
<evidence type="ECO:0000256" key="8">
    <source>
        <dbReference type="ARBA" id="ARBA00033102"/>
    </source>
</evidence>
<dbReference type="AlphaFoldDB" id="A0A2P1PM89"/>
<evidence type="ECO:0000256" key="10">
    <source>
        <dbReference type="PIRSR" id="PIRSR006250-1"/>
    </source>
</evidence>
<name>A0A2P1PM89_9GAMM</name>
<gene>
    <name evidence="13" type="primary">nadC</name>
    <name evidence="13" type="ORF">C7S18_01560</name>
</gene>
<dbReference type="InterPro" id="IPR004393">
    <property type="entry name" value="NadC"/>
</dbReference>
<dbReference type="GO" id="GO:0005737">
    <property type="term" value="C:cytoplasm"/>
    <property type="evidence" value="ECO:0007669"/>
    <property type="project" value="TreeGrafter"/>
</dbReference>
<dbReference type="PANTHER" id="PTHR32179:SF3">
    <property type="entry name" value="NICOTINATE-NUCLEOTIDE PYROPHOSPHORYLASE [CARBOXYLATING]"/>
    <property type="match status" value="1"/>
</dbReference>
<dbReference type="InterPro" id="IPR037128">
    <property type="entry name" value="Quinolinate_PRibosylTase_N_sf"/>
</dbReference>
<dbReference type="CDD" id="cd01572">
    <property type="entry name" value="QPRTase"/>
    <property type="match status" value="1"/>
</dbReference>
<evidence type="ECO:0000256" key="1">
    <source>
        <dbReference type="ARBA" id="ARBA00003237"/>
    </source>
</evidence>
<evidence type="ECO:0000256" key="9">
    <source>
        <dbReference type="PIRNR" id="PIRNR006250"/>
    </source>
</evidence>
<feature type="domain" description="Quinolinate phosphoribosyl transferase N-terminal" evidence="12">
    <location>
        <begin position="28"/>
        <end position="111"/>
    </location>
</feature>
<feature type="domain" description="Quinolinate phosphoribosyl transferase C-terminal" evidence="11">
    <location>
        <begin position="115"/>
        <end position="278"/>
    </location>
</feature>
<keyword evidence="14" id="KW-1185">Reference proteome</keyword>
<comment type="function">
    <text evidence="1">Involved in the catabolism of quinolinic acid (QA).</text>
</comment>
<evidence type="ECO:0000313" key="14">
    <source>
        <dbReference type="Proteomes" id="UP000241074"/>
    </source>
</evidence>
<evidence type="ECO:0000313" key="13">
    <source>
        <dbReference type="EMBL" id="AVP95960.1"/>
    </source>
</evidence>
<dbReference type="RefSeq" id="WP_106889889.1">
    <property type="nucleotide sequence ID" value="NZ_CP027860.1"/>
</dbReference>
<evidence type="ECO:0000256" key="5">
    <source>
        <dbReference type="ARBA" id="ARBA00022642"/>
    </source>
</evidence>
<proteinExistence type="inferred from homology"/>
<organism evidence="13 14">
    <name type="scientific">Ahniella affigens</name>
    <dbReference type="NCBI Taxonomy" id="2021234"/>
    <lineage>
        <taxon>Bacteria</taxon>
        <taxon>Pseudomonadati</taxon>
        <taxon>Pseudomonadota</taxon>
        <taxon>Gammaproteobacteria</taxon>
        <taxon>Lysobacterales</taxon>
        <taxon>Rhodanobacteraceae</taxon>
        <taxon>Ahniella</taxon>
    </lineage>
</organism>
<dbReference type="GO" id="GO:0004514">
    <property type="term" value="F:nicotinate-nucleotide diphosphorylase (carboxylating) activity"/>
    <property type="evidence" value="ECO:0007669"/>
    <property type="project" value="UniProtKB-EC"/>
</dbReference>
<dbReference type="InterPro" id="IPR027277">
    <property type="entry name" value="NadC/ModD"/>
</dbReference>
<reference evidence="13 14" key="1">
    <citation type="submission" date="2018-03" db="EMBL/GenBank/DDBJ databases">
        <title>Ahniella affigens gen. nov., sp. nov., a gammaproteobacterium isolated from sandy soil near a stream.</title>
        <authorList>
            <person name="Ko Y."/>
            <person name="Kim J.-H."/>
        </authorList>
    </citation>
    <scope>NUCLEOTIDE SEQUENCE [LARGE SCALE GENOMIC DNA]</scope>
    <source>
        <strain evidence="13 14">D13</strain>
    </source>
</reference>
<feature type="binding site" evidence="10">
    <location>
        <position position="219"/>
    </location>
    <ligand>
        <name>substrate</name>
    </ligand>
</feature>
<dbReference type="EC" id="2.4.2.19" evidence="4"/>
<dbReference type="InterPro" id="IPR002638">
    <property type="entry name" value="Quinolinate_PRibosylTrfase_C"/>
</dbReference>
<dbReference type="NCBIfam" id="TIGR00078">
    <property type="entry name" value="nadC"/>
    <property type="match status" value="1"/>
</dbReference>
<keyword evidence="7 9" id="KW-0808">Transferase</keyword>
<dbReference type="EMBL" id="CP027860">
    <property type="protein sequence ID" value="AVP95960.1"/>
    <property type="molecule type" value="Genomic_DNA"/>
</dbReference>
<dbReference type="InterPro" id="IPR022412">
    <property type="entry name" value="Quinolinate_PRibosylTrfase_N"/>
</dbReference>
<feature type="binding site" evidence="10">
    <location>
        <begin position="263"/>
        <end position="265"/>
    </location>
    <ligand>
        <name>substrate</name>
    </ligand>
</feature>
<protein>
    <recommendedName>
        <fullName evidence="4">nicotinate-nucleotide diphosphorylase (carboxylating)</fullName>
        <ecNumber evidence="4">2.4.2.19</ecNumber>
    </recommendedName>
    <alternativeName>
        <fullName evidence="8">Quinolinate phosphoribosyltransferase [decarboxylating]</fullName>
    </alternativeName>
</protein>
<keyword evidence="6 9" id="KW-0328">Glycosyltransferase</keyword>
<feature type="binding site" evidence="10">
    <location>
        <position position="169"/>
    </location>
    <ligand>
        <name>substrate</name>
    </ligand>
</feature>
<feature type="binding site" evidence="10">
    <location>
        <position position="198"/>
    </location>
    <ligand>
        <name>substrate</name>
    </ligand>
</feature>
<dbReference type="Pfam" id="PF02749">
    <property type="entry name" value="QRPTase_N"/>
    <property type="match status" value="1"/>
</dbReference>
<feature type="binding site" evidence="10">
    <location>
        <position position="102"/>
    </location>
    <ligand>
        <name>substrate</name>
    </ligand>
</feature>
<dbReference type="UniPathway" id="UPA00253">
    <property type="reaction ID" value="UER00331"/>
</dbReference>
<comment type="similarity">
    <text evidence="3 9">Belongs to the NadC/ModD family.</text>
</comment>
<dbReference type="Proteomes" id="UP000241074">
    <property type="component" value="Chromosome"/>
</dbReference>
<evidence type="ECO:0000256" key="6">
    <source>
        <dbReference type="ARBA" id="ARBA00022676"/>
    </source>
</evidence>
<dbReference type="GO" id="GO:0009435">
    <property type="term" value="P:NAD+ biosynthetic process"/>
    <property type="evidence" value="ECO:0007669"/>
    <property type="project" value="UniProtKB-UniPathway"/>
</dbReference>
<dbReference type="SUPFAM" id="SSF54675">
    <property type="entry name" value="Nicotinate/Quinolinate PRTase N-terminal domain-like"/>
    <property type="match status" value="1"/>
</dbReference>
<dbReference type="PIRSF" id="PIRSF006250">
    <property type="entry name" value="NadC_ModD"/>
    <property type="match status" value="1"/>
</dbReference>
<feature type="binding site" evidence="10">
    <location>
        <begin position="135"/>
        <end position="137"/>
    </location>
    <ligand>
        <name>substrate</name>
    </ligand>
</feature>
<evidence type="ECO:0000256" key="7">
    <source>
        <dbReference type="ARBA" id="ARBA00022679"/>
    </source>
</evidence>
<accession>A0A2P1PM89</accession>
<dbReference type="SUPFAM" id="SSF51690">
    <property type="entry name" value="Nicotinate/Quinolinate PRTase C-terminal domain-like"/>
    <property type="match status" value="1"/>
</dbReference>
<dbReference type="OrthoDB" id="9782546at2"/>
<dbReference type="Pfam" id="PF01729">
    <property type="entry name" value="QRPTase_C"/>
    <property type="match status" value="1"/>
</dbReference>
<dbReference type="Gene3D" id="3.90.1170.20">
    <property type="entry name" value="Quinolinate phosphoribosyl transferase, N-terminal domain"/>
    <property type="match status" value="1"/>
</dbReference>
<evidence type="ECO:0000256" key="2">
    <source>
        <dbReference type="ARBA" id="ARBA00004893"/>
    </source>
</evidence>
<sequence length="285" mass="29899">MNGVVGPDATQVAADVARALAEDLGDGDLTAALLPADEWGRAQVLTREPAVMCGQAWAAACFATIDPRVKCEWLAEEGANLAANDVFLRLTGPVRALVSGERAALNFLQTLMATATVSRQFANAVSGTRTRILDTRKTLPGLRHAQKYAVRVGGASNHRIGLFDAVLIKENHIAAAGSIAAAIAKARAIAGTRMVEIEVESLAELQLALAAKPDRIMLDEFSADDLQAAVALAQGQVELEVSGSMSLERLAAVAALGVDFISVGALTKHVRAIDLSMRLLGRIDG</sequence>
<feature type="binding site" evidence="10">
    <location>
        <position position="159"/>
    </location>
    <ligand>
        <name>substrate</name>
    </ligand>
</feature>
<dbReference type="Gene3D" id="3.20.20.70">
    <property type="entry name" value="Aldolase class I"/>
    <property type="match status" value="1"/>
</dbReference>